<evidence type="ECO:0000313" key="1">
    <source>
        <dbReference type="EMBL" id="PVH31000.1"/>
    </source>
</evidence>
<gene>
    <name evidence="1" type="ORF">PAHAL_9G033700</name>
</gene>
<dbReference type="EMBL" id="CM008054">
    <property type="protein sequence ID" value="PVH31000.1"/>
    <property type="molecule type" value="Genomic_DNA"/>
</dbReference>
<dbReference type="Proteomes" id="UP000243499">
    <property type="component" value="Chromosome 9"/>
</dbReference>
<sequence>MRCPGFMARPCPARTLRNDEGADSRLRLPRLLGAAFSDGGRASSRGTAVAGGRQEVRPLCKCPPNLDRTYPIKRLGRTQVFEIPSGVVGISFTIHPGVAVSPALRRAPAFFVVAEAVARPAIDLCTGSPSPPAFAFAPAEGPPSH</sequence>
<dbReference type="Gramene" id="PVH31000">
    <property type="protein sequence ID" value="PVH31000"/>
    <property type="gene ID" value="PAHAL_9G033700"/>
</dbReference>
<accession>A0A2T8I003</accession>
<organism evidence="1">
    <name type="scientific">Panicum hallii</name>
    <dbReference type="NCBI Taxonomy" id="206008"/>
    <lineage>
        <taxon>Eukaryota</taxon>
        <taxon>Viridiplantae</taxon>
        <taxon>Streptophyta</taxon>
        <taxon>Embryophyta</taxon>
        <taxon>Tracheophyta</taxon>
        <taxon>Spermatophyta</taxon>
        <taxon>Magnoliopsida</taxon>
        <taxon>Liliopsida</taxon>
        <taxon>Poales</taxon>
        <taxon>Poaceae</taxon>
        <taxon>PACMAD clade</taxon>
        <taxon>Panicoideae</taxon>
        <taxon>Panicodae</taxon>
        <taxon>Paniceae</taxon>
        <taxon>Panicinae</taxon>
        <taxon>Panicum</taxon>
        <taxon>Panicum sect. Panicum</taxon>
    </lineage>
</organism>
<dbReference type="AlphaFoldDB" id="A0A2T8I003"/>
<proteinExistence type="predicted"/>
<name>A0A2T8I003_9POAL</name>
<reference evidence="1" key="1">
    <citation type="submission" date="2018-04" db="EMBL/GenBank/DDBJ databases">
        <title>WGS assembly of Panicum hallii.</title>
        <authorList>
            <person name="Lovell J."/>
            <person name="Jenkins J."/>
            <person name="Lowry D."/>
            <person name="Mamidi S."/>
            <person name="Sreedasyam A."/>
            <person name="Weng X."/>
            <person name="Barry K."/>
            <person name="Bonette J."/>
            <person name="Campitelli B."/>
            <person name="Daum C."/>
            <person name="Gordon S."/>
            <person name="Gould B."/>
            <person name="Lipzen A."/>
            <person name="Macqueen A."/>
            <person name="Palacio-Mejia J."/>
            <person name="Plott C."/>
            <person name="Shakirov E."/>
            <person name="Shu S."/>
            <person name="Yoshinaga Y."/>
            <person name="Zane M."/>
            <person name="Rokhsar D."/>
            <person name="Grimwood J."/>
            <person name="Schmutz J."/>
            <person name="Juenger T."/>
        </authorList>
    </citation>
    <scope>NUCLEOTIDE SEQUENCE [LARGE SCALE GENOMIC DNA]</scope>
    <source>
        <strain evidence="1">FIL2</strain>
    </source>
</reference>
<protein>
    <submittedName>
        <fullName evidence="1">Uncharacterized protein</fullName>
    </submittedName>
</protein>